<gene>
    <name evidence="18" type="ORF">RZS28_14245</name>
</gene>
<dbReference type="Gene3D" id="3.40.50.1000">
    <property type="entry name" value="HAD superfamily/HAD-like"/>
    <property type="match status" value="1"/>
</dbReference>
<dbReference type="Proteomes" id="UP001626536">
    <property type="component" value="Chromosome"/>
</dbReference>
<feature type="domain" description="Multidrug resistance protein MdtA-like barrel-sandwich hybrid" evidence="16">
    <location>
        <begin position="852"/>
        <end position="1006"/>
    </location>
</feature>
<evidence type="ECO:0000256" key="1">
    <source>
        <dbReference type="ARBA" id="ARBA00004370"/>
    </source>
</evidence>
<dbReference type="Pfam" id="PF01814">
    <property type="entry name" value="Hemerythrin"/>
    <property type="match status" value="1"/>
</dbReference>
<dbReference type="InterPro" id="IPR006143">
    <property type="entry name" value="RND_pump_MFP"/>
</dbReference>
<dbReference type="InterPro" id="IPR012312">
    <property type="entry name" value="Hemerythrin-like"/>
</dbReference>
<feature type="region of interest" description="Disordered" evidence="13">
    <location>
        <begin position="1102"/>
        <end position="1122"/>
    </location>
</feature>
<keyword evidence="4 11" id="KW-0812">Transmembrane</keyword>
<comment type="similarity">
    <text evidence="2 11">Belongs to the cation transport ATPase (P-type) (TC 3.A.3) family. Type IB subfamily.</text>
</comment>
<dbReference type="NCBIfam" id="TIGR01730">
    <property type="entry name" value="RND_mfp"/>
    <property type="match status" value="1"/>
</dbReference>
<keyword evidence="12" id="KW-0175">Coiled coil</keyword>
<dbReference type="Gene3D" id="2.40.420.20">
    <property type="match status" value="1"/>
</dbReference>
<evidence type="ECO:0000256" key="10">
    <source>
        <dbReference type="ARBA" id="ARBA00047308"/>
    </source>
</evidence>
<feature type="coiled-coil region" evidence="12">
    <location>
        <begin position="892"/>
        <end position="919"/>
    </location>
</feature>
<comment type="subcellular location">
    <subcellularLocation>
        <location evidence="11">Cell membrane</location>
    </subcellularLocation>
    <subcellularLocation>
        <location evidence="1">Membrane</location>
    </subcellularLocation>
</comment>
<feature type="domain" description="CusB-like beta-barrel" evidence="17">
    <location>
        <begin position="1016"/>
        <end position="1092"/>
    </location>
</feature>
<dbReference type="SUPFAM" id="SSF81653">
    <property type="entry name" value="Calcium ATPase, transduction domain A"/>
    <property type="match status" value="1"/>
</dbReference>
<dbReference type="SUPFAM" id="SSF56784">
    <property type="entry name" value="HAD-like"/>
    <property type="match status" value="1"/>
</dbReference>
<feature type="transmembrane region" description="Helical" evidence="11">
    <location>
        <begin position="231"/>
        <end position="250"/>
    </location>
</feature>
<dbReference type="Pfam" id="PF25917">
    <property type="entry name" value="BSH_RND"/>
    <property type="match status" value="1"/>
</dbReference>
<evidence type="ECO:0000256" key="3">
    <source>
        <dbReference type="ARBA" id="ARBA00009477"/>
    </source>
</evidence>
<dbReference type="NCBIfam" id="TIGR01525">
    <property type="entry name" value="ATPase-IB_hvy"/>
    <property type="match status" value="1"/>
</dbReference>
<feature type="region of interest" description="Disordered" evidence="13">
    <location>
        <begin position="766"/>
        <end position="793"/>
    </location>
</feature>
<dbReference type="SFLD" id="SFLDG00002">
    <property type="entry name" value="C1.7:_P-type_atpase_like"/>
    <property type="match status" value="1"/>
</dbReference>
<sequence>MVIERAARRALIVVALVGLVGGLAAILAGRAGLAHWIWAAGAIPVAASLAVSIIRSLLAGRMGVDAIALLSMLAALALGEALAAAVVAVMYAGGAALEDFAVGRAERDLKSLVDRAPRLAHRRIAGSIEDVPIDQVSIGDAILVQAGEVVPVDGQIVSLSASIDESALTGEPIPVMRRAGEVVSSGAINAGETFEMQASATAGESAYAGIIGMVTAAQTAKAPFIRMADRYALLLLPVTLVLAGAAWAFSHDPIRGLAVLVAATPCPLILAAPAAFIAGASQAARRGILIKGGGPLEALARTHTVMFDKTGTLTVGGARLVAIETAPGQDPDEALRLAASLEQASHHVVAAAIVSAALEKGLSLQIPAKVRETMGSGLEGIVEGREIRVGSHQLVCGAAQPEEWALRALRRASWRSALSVFVSVDGRTIAGLLLADELRRETPRAIQALRAAGVTRIVMVTGDRADSAETIGAALNLDAVLADRVPADKVDAVATEQQRLHPTTMVGDGINDAPALAAADVGVAMGARGASASSEAADVVILVDRLDRVSTPSPSRDARHRHAKHRRGHGAFRRGDGAAALGWLTPVAGALTQEAIDVAVILNALRALSPGRAPKRPTMPAAAARILHEDHERLAACLDRLRQIADALDDAKAETAVSYIAEANRIVAKEIVAHERDDESSVYPRLSSLLAEGAGLGAMSRAHREILHLARLLARLSDGLAPAESDRYVIRDAQRIIESIEALVRIHNAQEEDIYEQAVDWGDEVPSRETRKPAVIEGGEAPGRGPTGRPPSERRWGRQIAVVVFAILAFENGWLYWSLYGGGAIRYATQKLDRGSVARIVATSGGVSAATTAQIGARVSGQIQAVLCQDNEKVKAGQLCAKIDPRPYQIAVEQEKANLAAAEARLEQSKAELGQARSVLDRNEAPAKRRGVSRKALAESRKAYEQAQARTMADEASLAERQTALKAAETNLSYTDIVSPADGTVASRKVEARMTVAADPQAPLFLIATNLSAMRVDANVGERDIGEIKLGDKASLTVEALPNRSFAGEVTQISQWPRTVETGATYDVVIAASNPDLLLEPGMKATVRIVTERRDDVLRAPDQALGYSPGANPSSGGGPTAPAGGASRLWILRDGKPIAIPVQLGLDDGAFAEIVKGDLQPGDDVIVGESRGGFGKTPTESPRRQ</sequence>
<dbReference type="PANTHER" id="PTHR48085:SF5">
    <property type="entry name" value="CADMIUM_ZINC-TRANSPORTING ATPASE HMA4-RELATED"/>
    <property type="match status" value="1"/>
</dbReference>
<accession>A0ABZ0HNT3</accession>
<feature type="region of interest" description="Disordered" evidence="13">
    <location>
        <begin position="1161"/>
        <end position="1185"/>
    </location>
</feature>
<dbReference type="InterPro" id="IPR059000">
    <property type="entry name" value="ATPase_P-type_domA"/>
</dbReference>
<dbReference type="Pfam" id="PF25954">
    <property type="entry name" value="Beta-barrel_RND_2"/>
    <property type="match status" value="1"/>
</dbReference>
<evidence type="ECO:0000256" key="9">
    <source>
        <dbReference type="ARBA" id="ARBA00039097"/>
    </source>
</evidence>
<dbReference type="PROSITE" id="PS00154">
    <property type="entry name" value="ATPASE_E1_E2"/>
    <property type="match status" value="1"/>
</dbReference>
<keyword evidence="11" id="KW-1003">Cell membrane</keyword>
<dbReference type="EC" id="7.2.2.12" evidence="9"/>
<dbReference type="SFLD" id="SFLDS00003">
    <property type="entry name" value="Haloacid_Dehalogenase"/>
    <property type="match status" value="1"/>
</dbReference>
<dbReference type="InterPro" id="IPR018303">
    <property type="entry name" value="ATPase_P-typ_P_site"/>
</dbReference>
<reference evidence="18 19" key="1">
    <citation type="submission" date="2023-10" db="EMBL/GenBank/DDBJ databases">
        <title>Novel methanotroph of the genus Methylocapsa from a subarctic wetland.</title>
        <authorList>
            <person name="Belova S.E."/>
            <person name="Oshkin I.Y."/>
            <person name="Miroshnikov K."/>
            <person name="Dedysh S.N."/>
        </authorList>
    </citation>
    <scope>NUCLEOTIDE SEQUENCE [LARGE SCALE GENOMIC DNA]</scope>
    <source>
        <strain evidence="18 19">RX1</strain>
    </source>
</reference>
<dbReference type="InterPro" id="IPR008250">
    <property type="entry name" value="ATPase_P-typ_transduc_dom_A_sf"/>
</dbReference>
<protein>
    <recommendedName>
        <fullName evidence="9">P-type Zn(2+) transporter</fullName>
        <ecNumber evidence="9">7.2.2.12</ecNumber>
    </recommendedName>
</protein>
<dbReference type="Pfam" id="PF00122">
    <property type="entry name" value="E1-E2_ATPase"/>
    <property type="match status" value="1"/>
</dbReference>
<keyword evidence="7 11" id="KW-1133">Transmembrane helix</keyword>
<dbReference type="InterPro" id="IPR023299">
    <property type="entry name" value="ATPase_P-typ_cyto_dom_N"/>
</dbReference>
<dbReference type="NCBIfam" id="TIGR01494">
    <property type="entry name" value="ATPase_P-type"/>
    <property type="match status" value="1"/>
</dbReference>
<evidence type="ECO:0000259" key="17">
    <source>
        <dbReference type="Pfam" id="PF25954"/>
    </source>
</evidence>
<dbReference type="PRINTS" id="PR00119">
    <property type="entry name" value="CATATPASE"/>
</dbReference>
<evidence type="ECO:0000313" key="18">
    <source>
        <dbReference type="EMBL" id="WOJ88957.1"/>
    </source>
</evidence>
<dbReference type="Gene3D" id="1.10.287.470">
    <property type="entry name" value="Helix hairpin bin"/>
    <property type="match status" value="1"/>
</dbReference>
<dbReference type="Gene3D" id="2.40.50.100">
    <property type="match status" value="1"/>
</dbReference>
<keyword evidence="11" id="KW-0067">ATP-binding</keyword>
<feature type="transmembrane region" description="Helical" evidence="11">
    <location>
        <begin position="66"/>
        <end position="92"/>
    </location>
</feature>
<dbReference type="Gene3D" id="2.70.150.10">
    <property type="entry name" value="Calcium-transporting ATPase, cytoplasmic transduction domain A"/>
    <property type="match status" value="1"/>
</dbReference>
<evidence type="ECO:0000259" key="16">
    <source>
        <dbReference type="Pfam" id="PF25917"/>
    </source>
</evidence>
<keyword evidence="6" id="KW-1278">Translocase</keyword>
<feature type="transmembrane region" description="Helical" evidence="11">
    <location>
        <begin position="256"/>
        <end position="278"/>
    </location>
</feature>
<feature type="domain" description="P-type ATPase A" evidence="14">
    <location>
        <begin position="116"/>
        <end position="214"/>
    </location>
</feature>
<evidence type="ECO:0000256" key="8">
    <source>
        <dbReference type="ARBA" id="ARBA00023136"/>
    </source>
</evidence>
<organism evidence="18 19">
    <name type="scientific">Methylocapsa polymorpha</name>
    <dbReference type="NCBI Taxonomy" id="3080828"/>
    <lineage>
        <taxon>Bacteria</taxon>
        <taxon>Pseudomonadati</taxon>
        <taxon>Pseudomonadota</taxon>
        <taxon>Alphaproteobacteria</taxon>
        <taxon>Hyphomicrobiales</taxon>
        <taxon>Beijerinckiaceae</taxon>
        <taxon>Methylocapsa</taxon>
    </lineage>
</organism>
<evidence type="ECO:0000256" key="7">
    <source>
        <dbReference type="ARBA" id="ARBA00022989"/>
    </source>
</evidence>
<dbReference type="Pfam" id="PF00702">
    <property type="entry name" value="Hydrolase"/>
    <property type="match status" value="1"/>
</dbReference>
<dbReference type="InterPro" id="IPR001757">
    <property type="entry name" value="P_typ_ATPase"/>
</dbReference>
<evidence type="ECO:0000256" key="12">
    <source>
        <dbReference type="SAM" id="Coils"/>
    </source>
</evidence>
<dbReference type="InterPro" id="IPR023214">
    <property type="entry name" value="HAD_sf"/>
</dbReference>
<keyword evidence="5 11" id="KW-0479">Metal-binding</keyword>
<evidence type="ECO:0000256" key="6">
    <source>
        <dbReference type="ARBA" id="ARBA00022967"/>
    </source>
</evidence>
<dbReference type="InterPro" id="IPR036412">
    <property type="entry name" value="HAD-like_sf"/>
</dbReference>
<dbReference type="SFLD" id="SFLDF00027">
    <property type="entry name" value="p-type_atpase"/>
    <property type="match status" value="1"/>
</dbReference>
<dbReference type="InterPro" id="IPR058792">
    <property type="entry name" value="Beta-barrel_RND_2"/>
</dbReference>
<dbReference type="InterPro" id="IPR044492">
    <property type="entry name" value="P_typ_ATPase_HD_dom"/>
</dbReference>
<feature type="compositionally biased region" description="Low complexity" evidence="13">
    <location>
        <begin position="1106"/>
        <end position="1122"/>
    </location>
</feature>
<dbReference type="Gene3D" id="3.40.1110.10">
    <property type="entry name" value="Calcium-transporting ATPase, cytoplasmic domain N"/>
    <property type="match status" value="1"/>
</dbReference>
<name>A0ABZ0HNT3_9HYPH</name>
<evidence type="ECO:0000256" key="4">
    <source>
        <dbReference type="ARBA" id="ARBA00022692"/>
    </source>
</evidence>
<comment type="similarity">
    <text evidence="3">Belongs to the membrane fusion protein (MFP) (TC 8.A.1) family.</text>
</comment>
<keyword evidence="11" id="KW-0547">Nucleotide-binding</keyword>
<dbReference type="EMBL" id="CP136862">
    <property type="protein sequence ID" value="WOJ88957.1"/>
    <property type="molecule type" value="Genomic_DNA"/>
</dbReference>
<dbReference type="Gene3D" id="2.40.30.170">
    <property type="match status" value="1"/>
</dbReference>
<dbReference type="InterPro" id="IPR027256">
    <property type="entry name" value="P-typ_ATPase_IB"/>
</dbReference>
<evidence type="ECO:0000256" key="5">
    <source>
        <dbReference type="ARBA" id="ARBA00022723"/>
    </source>
</evidence>
<dbReference type="NCBIfam" id="TIGR01512">
    <property type="entry name" value="ATPase-IB2_Cd"/>
    <property type="match status" value="1"/>
</dbReference>
<evidence type="ECO:0000259" key="14">
    <source>
        <dbReference type="Pfam" id="PF00122"/>
    </source>
</evidence>
<dbReference type="InterPro" id="IPR058625">
    <property type="entry name" value="MdtA-like_BSH"/>
</dbReference>
<keyword evidence="8 11" id="KW-0472">Membrane</keyword>
<dbReference type="SUPFAM" id="SSF111369">
    <property type="entry name" value="HlyD-like secretion proteins"/>
    <property type="match status" value="1"/>
</dbReference>
<dbReference type="PANTHER" id="PTHR48085">
    <property type="entry name" value="CADMIUM/ZINC-TRANSPORTING ATPASE HMA2-RELATED"/>
    <property type="match status" value="1"/>
</dbReference>
<dbReference type="SUPFAM" id="SSF81665">
    <property type="entry name" value="Calcium ATPase, transmembrane domain M"/>
    <property type="match status" value="1"/>
</dbReference>
<comment type="catalytic activity">
    <reaction evidence="10">
        <text>Zn(2+)(in) + ATP + H2O = Zn(2+)(out) + ADP + phosphate + H(+)</text>
        <dbReference type="Rhea" id="RHEA:20621"/>
        <dbReference type="ChEBI" id="CHEBI:15377"/>
        <dbReference type="ChEBI" id="CHEBI:15378"/>
        <dbReference type="ChEBI" id="CHEBI:29105"/>
        <dbReference type="ChEBI" id="CHEBI:30616"/>
        <dbReference type="ChEBI" id="CHEBI:43474"/>
        <dbReference type="ChEBI" id="CHEBI:456216"/>
        <dbReference type="EC" id="7.2.2.12"/>
    </reaction>
</comment>
<evidence type="ECO:0000256" key="11">
    <source>
        <dbReference type="RuleBase" id="RU362081"/>
    </source>
</evidence>
<feature type="compositionally biased region" description="Basic residues" evidence="13">
    <location>
        <begin position="558"/>
        <end position="571"/>
    </location>
</feature>
<feature type="transmembrane region" description="Helical" evidence="11">
    <location>
        <begin position="34"/>
        <end position="54"/>
    </location>
</feature>
<dbReference type="InterPro" id="IPR023298">
    <property type="entry name" value="ATPase_P-typ_TM_dom_sf"/>
</dbReference>
<feature type="domain" description="Hemerythrin-like" evidence="15">
    <location>
        <begin position="625"/>
        <end position="756"/>
    </location>
</feature>
<dbReference type="Gene3D" id="1.20.120.520">
    <property type="entry name" value="nmb1532 protein domain like"/>
    <property type="match status" value="1"/>
</dbReference>
<dbReference type="InterPro" id="IPR051014">
    <property type="entry name" value="Cation_Transport_ATPase_IB"/>
</dbReference>
<evidence type="ECO:0000256" key="2">
    <source>
        <dbReference type="ARBA" id="ARBA00006024"/>
    </source>
</evidence>
<dbReference type="RefSeq" id="WP_407338395.1">
    <property type="nucleotide sequence ID" value="NZ_CP136862.1"/>
</dbReference>
<evidence type="ECO:0000259" key="15">
    <source>
        <dbReference type="Pfam" id="PF01814"/>
    </source>
</evidence>
<proteinExistence type="inferred from homology"/>
<evidence type="ECO:0000256" key="13">
    <source>
        <dbReference type="SAM" id="MobiDB-lite"/>
    </source>
</evidence>
<keyword evidence="19" id="KW-1185">Reference proteome</keyword>
<evidence type="ECO:0000313" key="19">
    <source>
        <dbReference type="Proteomes" id="UP001626536"/>
    </source>
</evidence>
<feature type="region of interest" description="Disordered" evidence="13">
    <location>
        <begin position="550"/>
        <end position="571"/>
    </location>
</feature>